<sequence>MPFGTKHSPIYFATTLESIKQQIRMKTEIKIIKFVDDIYLLHQNKDYVKNMTQRLIDTLIYFGFTMNTEKCETEPNQTVIFLGWEWILANATVKTKPKKQTISCKTERMKYKDDNEQNRRSIITHQRHRCSPLTKFSQIWKRICSNNTDFYREH</sequence>
<evidence type="ECO:0000259" key="1">
    <source>
        <dbReference type="PROSITE" id="PS50878"/>
    </source>
</evidence>
<name>A0A5J4TQ37_9EUKA</name>
<evidence type="ECO:0000313" key="3">
    <source>
        <dbReference type="Proteomes" id="UP000324800"/>
    </source>
</evidence>
<reference evidence="2 3" key="1">
    <citation type="submission" date="2019-03" db="EMBL/GenBank/DDBJ databases">
        <title>Single cell metagenomics reveals metabolic interactions within the superorganism composed of flagellate Streblomastix strix and complex community of Bacteroidetes bacteria on its surface.</title>
        <authorList>
            <person name="Treitli S.C."/>
            <person name="Kolisko M."/>
            <person name="Husnik F."/>
            <person name="Keeling P."/>
            <person name="Hampl V."/>
        </authorList>
    </citation>
    <scope>NUCLEOTIDE SEQUENCE [LARGE SCALE GENOMIC DNA]</scope>
    <source>
        <strain evidence="2">ST1C</strain>
    </source>
</reference>
<dbReference type="InterPro" id="IPR052055">
    <property type="entry name" value="Hepadnavirus_pol/RT"/>
</dbReference>
<dbReference type="InterPro" id="IPR043502">
    <property type="entry name" value="DNA/RNA_pol_sf"/>
</dbReference>
<proteinExistence type="predicted"/>
<dbReference type="InterPro" id="IPR000477">
    <property type="entry name" value="RT_dom"/>
</dbReference>
<accession>A0A5J4TQ37</accession>
<protein>
    <recommendedName>
        <fullName evidence="1">Reverse transcriptase domain-containing protein</fullName>
    </recommendedName>
</protein>
<organism evidence="2 3">
    <name type="scientific">Streblomastix strix</name>
    <dbReference type="NCBI Taxonomy" id="222440"/>
    <lineage>
        <taxon>Eukaryota</taxon>
        <taxon>Metamonada</taxon>
        <taxon>Preaxostyla</taxon>
        <taxon>Oxymonadida</taxon>
        <taxon>Streblomastigidae</taxon>
        <taxon>Streblomastix</taxon>
    </lineage>
</organism>
<dbReference type="EMBL" id="SNRW01026755">
    <property type="protein sequence ID" value="KAA6360576.1"/>
    <property type="molecule type" value="Genomic_DNA"/>
</dbReference>
<dbReference type="Proteomes" id="UP000324800">
    <property type="component" value="Unassembled WGS sequence"/>
</dbReference>
<dbReference type="AlphaFoldDB" id="A0A5J4TQ37"/>
<dbReference type="SUPFAM" id="SSF56672">
    <property type="entry name" value="DNA/RNA polymerases"/>
    <property type="match status" value="1"/>
</dbReference>
<dbReference type="PROSITE" id="PS50878">
    <property type="entry name" value="RT_POL"/>
    <property type="match status" value="1"/>
</dbReference>
<feature type="domain" description="Reverse transcriptase" evidence="1">
    <location>
        <begin position="1"/>
        <end position="86"/>
    </location>
</feature>
<dbReference type="PANTHER" id="PTHR33050:SF7">
    <property type="entry name" value="RIBONUCLEASE H"/>
    <property type="match status" value="1"/>
</dbReference>
<evidence type="ECO:0000313" key="2">
    <source>
        <dbReference type="EMBL" id="KAA6360576.1"/>
    </source>
</evidence>
<dbReference type="Gene3D" id="3.30.70.270">
    <property type="match status" value="1"/>
</dbReference>
<dbReference type="Pfam" id="PF00078">
    <property type="entry name" value="RVT_1"/>
    <property type="match status" value="1"/>
</dbReference>
<dbReference type="InterPro" id="IPR043128">
    <property type="entry name" value="Rev_trsase/Diguanyl_cyclase"/>
</dbReference>
<comment type="caution">
    <text evidence="2">The sequence shown here is derived from an EMBL/GenBank/DDBJ whole genome shotgun (WGS) entry which is preliminary data.</text>
</comment>
<gene>
    <name evidence="2" type="ORF">EZS28_043898</name>
</gene>
<dbReference type="PANTHER" id="PTHR33050">
    <property type="entry name" value="REVERSE TRANSCRIPTASE DOMAIN-CONTAINING PROTEIN"/>
    <property type="match status" value="1"/>
</dbReference>